<evidence type="ECO:0000313" key="2">
    <source>
        <dbReference type="Proteomes" id="UP000828390"/>
    </source>
</evidence>
<sequence>MDTKTQYSAKFAEEKRFGNGEISALLLLCDFVLIINRKRHRLVILSKEMEEKAEFTFSLTQRGLFGSLDDMAKVSQSRFAVLCTGRFSASKCWIYELKDDQGSTTISMVEEILLEKRCTSICFQRESFFASFSPLVGSHGFIRQKNLHGSNVRKFVNDVDNESLFGKNVLILHVDSEFIMFVGDVKRKELQVLKKDNECELLTKETSHRYRVLDIAVSNRGPSYLLTDSSDGIVLLHRDRKWTFNNFLPKSEIRGTPTAVAYVKSPKPRLVVAVSSGSICKKTKLLFFDLIETTSGADASDFEP</sequence>
<keyword evidence="2" id="KW-1185">Reference proteome</keyword>
<dbReference type="AlphaFoldDB" id="A0A9D4GPQ4"/>
<name>A0A9D4GPQ4_DREPO</name>
<gene>
    <name evidence="1" type="ORF">DPMN_121018</name>
</gene>
<reference evidence="1" key="1">
    <citation type="journal article" date="2019" name="bioRxiv">
        <title>The Genome of the Zebra Mussel, Dreissena polymorpha: A Resource for Invasive Species Research.</title>
        <authorList>
            <person name="McCartney M.A."/>
            <person name="Auch B."/>
            <person name="Kono T."/>
            <person name="Mallez S."/>
            <person name="Zhang Y."/>
            <person name="Obille A."/>
            <person name="Becker A."/>
            <person name="Abrahante J.E."/>
            <person name="Garbe J."/>
            <person name="Badalamenti J.P."/>
            <person name="Herman A."/>
            <person name="Mangelson H."/>
            <person name="Liachko I."/>
            <person name="Sullivan S."/>
            <person name="Sone E.D."/>
            <person name="Koren S."/>
            <person name="Silverstein K.A.T."/>
            <person name="Beckman K.B."/>
            <person name="Gohl D.M."/>
        </authorList>
    </citation>
    <scope>NUCLEOTIDE SEQUENCE</scope>
    <source>
        <strain evidence="1">Duluth1</strain>
        <tissue evidence="1">Whole animal</tissue>
    </source>
</reference>
<protein>
    <submittedName>
        <fullName evidence="1">Uncharacterized protein</fullName>
    </submittedName>
</protein>
<accession>A0A9D4GPQ4</accession>
<dbReference type="Proteomes" id="UP000828390">
    <property type="component" value="Unassembled WGS sequence"/>
</dbReference>
<organism evidence="1 2">
    <name type="scientific">Dreissena polymorpha</name>
    <name type="common">Zebra mussel</name>
    <name type="synonym">Mytilus polymorpha</name>
    <dbReference type="NCBI Taxonomy" id="45954"/>
    <lineage>
        <taxon>Eukaryota</taxon>
        <taxon>Metazoa</taxon>
        <taxon>Spiralia</taxon>
        <taxon>Lophotrochozoa</taxon>
        <taxon>Mollusca</taxon>
        <taxon>Bivalvia</taxon>
        <taxon>Autobranchia</taxon>
        <taxon>Heteroconchia</taxon>
        <taxon>Euheterodonta</taxon>
        <taxon>Imparidentia</taxon>
        <taxon>Neoheterodontei</taxon>
        <taxon>Myida</taxon>
        <taxon>Dreissenoidea</taxon>
        <taxon>Dreissenidae</taxon>
        <taxon>Dreissena</taxon>
    </lineage>
</organism>
<dbReference type="EMBL" id="JAIWYP010000005">
    <property type="protein sequence ID" value="KAH3819284.1"/>
    <property type="molecule type" value="Genomic_DNA"/>
</dbReference>
<reference evidence="1" key="2">
    <citation type="submission" date="2020-11" db="EMBL/GenBank/DDBJ databases">
        <authorList>
            <person name="McCartney M.A."/>
            <person name="Auch B."/>
            <person name="Kono T."/>
            <person name="Mallez S."/>
            <person name="Becker A."/>
            <person name="Gohl D.M."/>
            <person name="Silverstein K.A.T."/>
            <person name="Koren S."/>
            <person name="Bechman K.B."/>
            <person name="Herman A."/>
            <person name="Abrahante J.E."/>
            <person name="Garbe J."/>
        </authorList>
    </citation>
    <scope>NUCLEOTIDE SEQUENCE</scope>
    <source>
        <strain evidence="1">Duluth1</strain>
        <tissue evidence="1">Whole animal</tissue>
    </source>
</reference>
<dbReference type="SUPFAM" id="SSF101898">
    <property type="entry name" value="NHL repeat"/>
    <property type="match status" value="1"/>
</dbReference>
<proteinExistence type="predicted"/>
<comment type="caution">
    <text evidence="1">The sequence shown here is derived from an EMBL/GenBank/DDBJ whole genome shotgun (WGS) entry which is preliminary data.</text>
</comment>
<evidence type="ECO:0000313" key="1">
    <source>
        <dbReference type="EMBL" id="KAH3819284.1"/>
    </source>
</evidence>